<feature type="compositionally biased region" description="Basic residues" evidence="1">
    <location>
        <begin position="123"/>
        <end position="140"/>
    </location>
</feature>
<accession>A0A139WP73</accession>
<dbReference type="KEGG" id="tca:103314962"/>
<dbReference type="EMBL" id="KQ971307">
    <property type="protein sequence ID" value="KYB29799.1"/>
    <property type="molecule type" value="Genomic_DNA"/>
</dbReference>
<feature type="compositionally biased region" description="Basic residues" evidence="1">
    <location>
        <begin position="93"/>
        <end position="110"/>
    </location>
</feature>
<reference evidence="2 3" key="1">
    <citation type="journal article" date="2008" name="Nature">
        <title>The genome of the model beetle and pest Tribolium castaneum.</title>
        <authorList>
            <consortium name="Tribolium Genome Sequencing Consortium"/>
            <person name="Richards S."/>
            <person name="Gibbs R.A."/>
            <person name="Weinstock G.M."/>
            <person name="Brown S.J."/>
            <person name="Denell R."/>
            <person name="Beeman R.W."/>
            <person name="Gibbs R."/>
            <person name="Beeman R.W."/>
            <person name="Brown S.J."/>
            <person name="Bucher G."/>
            <person name="Friedrich M."/>
            <person name="Grimmelikhuijzen C.J."/>
            <person name="Klingler M."/>
            <person name="Lorenzen M."/>
            <person name="Richards S."/>
            <person name="Roth S."/>
            <person name="Schroder R."/>
            <person name="Tautz D."/>
            <person name="Zdobnov E.M."/>
            <person name="Muzny D."/>
            <person name="Gibbs R.A."/>
            <person name="Weinstock G.M."/>
            <person name="Attaway T."/>
            <person name="Bell S."/>
            <person name="Buhay C.J."/>
            <person name="Chandrabose M.N."/>
            <person name="Chavez D."/>
            <person name="Clerk-Blankenburg K.P."/>
            <person name="Cree A."/>
            <person name="Dao M."/>
            <person name="Davis C."/>
            <person name="Chacko J."/>
            <person name="Dinh H."/>
            <person name="Dugan-Rocha S."/>
            <person name="Fowler G."/>
            <person name="Garner T.T."/>
            <person name="Garnes J."/>
            <person name="Gnirke A."/>
            <person name="Hawes A."/>
            <person name="Hernandez J."/>
            <person name="Hines S."/>
            <person name="Holder M."/>
            <person name="Hume J."/>
            <person name="Jhangiani S.N."/>
            <person name="Joshi V."/>
            <person name="Khan Z.M."/>
            <person name="Jackson L."/>
            <person name="Kovar C."/>
            <person name="Kowis A."/>
            <person name="Lee S."/>
            <person name="Lewis L.R."/>
            <person name="Margolis J."/>
            <person name="Morgan M."/>
            <person name="Nazareth L.V."/>
            <person name="Nguyen N."/>
            <person name="Okwuonu G."/>
            <person name="Parker D."/>
            <person name="Richards S."/>
            <person name="Ruiz S.J."/>
            <person name="Santibanez J."/>
            <person name="Savard J."/>
            <person name="Scherer S.E."/>
            <person name="Schneider B."/>
            <person name="Sodergren E."/>
            <person name="Tautz D."/>
            <person name="Vattahil S."/>
            <person name="Villasana D."/>
            <person name="White C.S."/>
            <person name="Wright R."/>
            <person name="Park Y."/>
            <person name="Beeman R.W."/>
            <person name="Lord J."/>
            <person name="Oppert B."/>
            <person name="Lorenzen M."/>
            <person name="Brown S."/>
            <person name="Wang L."/>
            <person name="Savard J."/>
            <person name="Tautz D."/>
            <person name="Richards S."/>
            <person name="Weinstock G."/>
            <person name="Gibbs R.A."/>
            <person name="Liu Y."/>
            <person name="Worley K."/>
            <person name="Weinstock G."/>
            <person name="Elsik C.G."/>
            <person name="Reese J.T."/>
            <person name="Elhaik E."/>
            <person name="Landan G."/>
            <person name="Graur D."/>
            <person name="Arensburger P."/>
            <person name="Atkinson P."/>
            <person name="Beeman R.W."/>
            <person name="Beidler J."/>
            <person name="Brown S.J."/>
            <person name="Demuth J.P."/>
            <person name="Drury D.W."/>
            <person name="Du Y.Z."/>
            <person name="Fujiwara H."/>
            <person name="Lorenzen M."/>
            <person name="Maselli V."/>
            <person name="Osanai M."/>
            <person name="Park Y."/>
            <person name="Robertson H.M."/>
            <person name="Tu Z."/>
            <person name="Wang J.J."/>
            <person name="Wang S."/>
            <person name="Richards S."/>
            <person name="Song H."/>
            <person name="Zhang L."/>
            <person name="Sodergren E."/>
            <person name="Werner D."/>
            <person name="Stanke M."/>
            <person name="Morgenstern B."/>
            <person name="Solovyev V."/>
            <person name="Kosarev P."/>
            <person name="Brown G."/>
            <person name="Chen H.C."/>
            <person name="Ermolaeva O."/>
            <person name="Hlavina W."/>
            <person name="Kapustin Y."/>
            <person name="Kiryutin B."/>
            <person name="Kitts P."/>
            <person name="Maglott D."/>
            <person name="Pruitt K."/>
            <person name="Sapojnikov V."/>
            <person name="Souvorov A."/>
            <person name="Mackey A.J."/>
            <person name="Waterhouse R.M."/>
            <person name="Wyder S."/>
            <person name="Zdobnov E.M."/>
            <person name="Zdobnov E.M."/>
            <person name="Wyder S."/>
            <person name="Kriventseva E.V."/>
            <person name="Kadowaki T."/>
            <person name="Bork P."/>
            <person name="Aranda M."/>
            <person name="Bao R."/>
            <person name="Beermann A."/>
            <person name="Berns N."/>
            <person name="Bolognesi R."/>
            <person name="Bonneton F."/>
            <person name="Bopp D."/>
            <person name="Brown S.J."/>
            <person name="Bucher G."/>
            <person name="Butts T."/>
            <person name="Chaumot A."/>
            <person name="Denell R.E."/>
            <person name="Ferrier D.E."/>
            <person name="Friedrich M."/>
            <person name="Gordon C.M."/>
            <person name="Jindra M."/>
            <person name="Klingler M."/>
            <person name="Lan Q."/>
            <person name="Lattorff H.M."/>
            <person name="Laudet V."/>
            <person name="von Levetsow C."/>
            <person name="Liu Z."/>
            <person name="Lutz R."/>
            <person name="Lynch J.A."/>
            <person name="da Fonseca R.N."/>
            <person name="Posnien N."/>
            <person name="Reuter R."/>
            <person name="Roth S."/>
            <person name="Savard J."/>
            <person name="Schinko J.B."/>
            <person name="Schmitt C."/>
            <person name="Schoppmeier M."/>
            <person name="Schroder R."/>
            <person name="Shippy T.D."/>
            <person name="Simonnet F."/>
            <person name="Marques-Souza H."/>
            <person name="Tautz D."/>
            <person name="Tomoyasu Y."/>
            <person name="Trauner J."/>
            <person name="Van der Zee M."/>
            <person name="Vervoort M."/>
            <person name="Wittkopp N."/>
            <person name="Wimmer E.A."/>
            <person name="Yang X."/>
            <person name="Jones A.K."/>
            <person name="Sattelle D.B."/>
            <person name="Ebert P.R."/>
            <person name="Nelson D."/>
            <person name="Scott J.G."/>
            <person name="Beeman R.W."/>
            <person name="Muthukrishnan S."/>
            <person name="Kramer K.J."/>
            <person name="Arakane Y."/>
            <person name="Beeman R.W."/>
            <person name="Zhu Q."/>
            <person name="Hogenkamp D."/>
            <person name="Dixit R."/>
            <person name="Oppert B."/>
            <person name="Jiang H."/>
            <person name="Zou Z."/>
            <person name="Marshall J."/>
            <person name="Elpidina E."/>
            <person name="Vinokurov K."/>
            <person name="Oppert C."/>
            <person name="Zou Z."/>
            <person name="Evans J."/>
            <person name="Lu Z."/>
            <person name="Zhao P."/>
            <person name="Sumathipala N."/>
            <person name="Altincicek B."/>
            <person name="Vilcinskas A."/>
            <person name="Williams M."/>
            <person name="Hultmark D."/>
            <person name="Hetru C."/>
            <person name="Jiang H."/>
            <person name="Grimmelikhuijzen C.J."/>
            <person name="Hauser F."/>
            <person name="Cazzamali G."/>
            <person name="Williamson M."/>
            <person name="Park Y."/>
            <person name="Li B."/>
            <person name="Tanaka Y."/>
            <person name="Predel R."/>
            <person name="Neupert S."/>
            <person name="Schachtner J."/>
            <person name="Verleyen P."/>
            <person name="Raible F."/>
            <person name="Bork P."/>
            <person name="Friedrich M."/>
            <person name="Walden K.K."/>
            <person name="Robertson H.M."/>
            <person name="Angeli S."/>
            <person name="Foret S."/>
            <person name="Bucher G."/>
            <person name="Schuetz S."/>
            <person name="Maleszka R."/>
            <person name="Wimmer E.A."/>
            <person name="Beeman R.W."/>
            <person name="Lorenzen M."/>
            <person name="Tomoyasu Y."/>
            <person name="Miller S.C."/>
            <person name="Grossmann D."/>
            <person name="Bucher G."/>
        </authorList>
    </citation>
    <scope>NUCLEOTIDE SEQUENCE [LARGE SCALE GENOMIC DNA]</scope>
    <source>
        <strain evidence="2 3">Georgia GA2</strain>
    </source>
</reference>
<protein>
    <submittedName>
        <fullName evidence="2">Uncharacterized protein</fullName>
    </submittedName>
</protein>
<name>A0A139WP73_TRICA</name>
<evidence type="ECO:0000313" key="2">
    <source>
        <dbReference type="EMBL" id="KYB29799.1"/>
    </source>
</evidence>
<gene>
    <name evidence="2" type="primary">AUGUSTUS-3.0.2_34527</name>
    <name evidence="2" type="ORF">TcasGA2_TC034527</name>
</gene>
<organism evidence="2 3">
    <name type="scientific">Tribolium castaneum</name>
    <name type="common">Red flour beetle</name>
    <dbReference type="NCBI Taxonomy" id="7070"/>
    <lineage>
        <taxon>Eukaryota</taxon>
        <taxon>Metazoa</taxon>
        <taxon>Ecdysozoa</taxon>
        <taxon>Arthropoda</taxon>
        <taxon>Hexapoda</taxon>
        <taxon>Insecta</taxon>
        <taxon>Pterygota</taxon>
        <taxon>Neoptera</taxon>
        <taxon>Endopterygota</taxon>
        <taxon>Coleoptera</taxon>
        <taxon>Polyphaga</taxon>
        <taxon>Cucujiformia</taxon>
        <taxon>Tenebrionidae</taxon>
        <taxon>Tenebrionidae incertae sedis</taxon>
        <taxon>Tribolium</taxon>
    </lineage>
</organism>
<feature type="compositionally biased region" description="Basic and acidic residues" evidence="1">
    <location>
        <begin position="111"/>
        <end position="122"/>
    </location>
</feature>
<evidence type="ECO:0000313" key="3">
    <source>
        <dbReference type="Proteomes" id="UP000007266"/>
    </source>
</evidence>
<sequence>MIVPDEVVVEALLKDARRFKSKWELHTNESTRNKPNVKFLKRTLSHVVKTNQDRMRRPREPESVERELHPSTSKRRNEKSQVNEPSTSSKRSPPPRKRPKKSKSCSKSKYRSPERKSRSIDKSKKKSTRSSSRSRRSPKR</sequence>
<dbReference type="Proteomes" id="UP000007266">
    <property type="component" value="Linkage group 1"/>
</dbReference>
<dbReference type="OrthoDB" id="6774937at2759"/>
<keyword evidence="3" id="KW-1185">Reference proteome</keyword>
<evidence type="ECO:0000256" key="1">
    <source>
        <dbReference type="SAM" id="MobiDB-lite"/>
    </source>
</evidence>
<proteinExistence type="predicted"/>
<reference evidence="2 3" key="2">
    <citation type="journal article" date="2010" name="Nucleic Acids Res.">
        <title>BeetleBase in 2010: revisions to provide comprehensive genomic information for Tribolium castaneum.</title>
        <authorList>
            <person name="Kim H.S."/>
            <person name="Murphy T."/>
            <person name="Xia J."/>
            <person name="Caragea D."/>
            <person name="Park Y."/>
            <person name="Beeman R.W."/>
            <person name="Lorenzen M.D."/>
            <person name="Butcher S."/>
            <person name="Manak J.R."/>
            <person name="Brown S.J."/>
        </authorList>
    </citation>
    <scope>GENOME REANNOTATION</scope>
    <source>
        <strain evidence="2 3">Georgia GA2</strain>
    </source>
</reference>
<feature type="compositionally biased region" description="Basic and acidic residues" evidence="1">
    <location>
        <begin position="51"/>
        <end position="69"/>
    </location>
</feature>
<dbReference type="AlphaFoldDB" id="A0A139WP73"/>
<dbReference type="InParanoid" id="A0A139WP73"/>
<feature type="region of interest" description="Disordered" evidence="1">
    <location>
        <begin position="24"/>
        <end position="140"/>
    </location>
</feature>